<evidence type="ECO:0000256" key="12">
    <source>
        <dbReference type="ARBA" id="ARBA00040883"/>
    </source>
</evidence>
<organism evidence="13">
    <name type="scientific">hydrothermal vent metagenome</name>
    <dbReference type="NCBI Taxonomy" id="652676"/>
    <lineage>
        <taxon>unclassified sequences</taxon>
        <taxon>metagenomes</taxon>
        <taxon>ecological metagenomes</taxon>
    </lineage>
</organism>
<evidence type="ECO:0000256" key="6">
    <source>
        <dbReference type="ARBA" id="ARBA00022741"/>
    </source>
</evidence>
<dbReference type="GO" id="GO:0005524">
    <property type="term" value="F:ATP binding"/>
    <property type="evidence" value="ECO:0007669"/>
    <property type="project" value="UniProtKB-KW"/>
</dbReference>
<evidence type="ECO:0000256" key="4">
    <source>
        <dbReference type="ARBA" id="ARBA00022490"/>
    </source>
</evidence>
<dbReference type="PANTHER" id="PTHR34265:SF1">
    <property type="entry name" value="TYPE III PANTOTHENATE KINASE"/>
    <property type="match status" value="1"/>
</dbReference>
<accession>A0A3B1C8U6</accession>
<sequence length="111" mass="11777">MGGAIVPGVRLSLNALYHHAAKLPEVEFAAPPSVIGRNTVNSMQSGAYYGYASLVDGIVNRMKEELGEPTPKVIATGGEARLVAHAASTIDEVEDRLTLEGLRVIHGRNRG</sequence>
<evidence type="ECO:0000256" key="2">
    <source>
        <dbReference type="ARBA" id="ARBA00004496"/>
    </source>
</evidence>
<dbReference type="AlphaFoldDB" id="A0A3B1C8U6"/>
<dbReference type="NCBIfam" id="TIGR00671">
    <property type="entry name" value="baf"/>
    <property type="match status" value="1"/>
</dbReference>
<dbReference type="PANTHER" id="PTHR34265">
    <property type="entry name" value="TYPE III PANTOTHENATE KINASE"/>
    <property type="match status" value="1"/>
</dbReference>
<evidence type="ECO:0000256" key="1">
    <source>
        <dbReference type="ARBA" id="ARBA00001958"/>
    </source>
</evidence>
<dbReference type="GO" id="GO:0015937">
    <property type="term" value="P:coenzyme A biosynthetic process"/>
    <property type="evidence" value="ECO:0007669"/>
    <property type="project" value="UniProtKB-KW"/>
</dbReference>
<evidence type="ECO:0000256" key="5">
    <source>
        <dbReference type="ARBA" id="ARBA00022679"/>
    </source>
</evidence>
<comment type="cofactor">
    <cofactor evidence="1">
        <name>K(+)</name>
        <dbReference type="ChEBI" id="CHEBI:29103"/>
    </cofactor>
</comment>
<evidence type="ECO:0000256" key="11">
    <source>
        <dbReference type="ARBA" id="ARBA00038036"/>
    </source>
</evidence>
<gene>
    <name evidence="13" type="ORF">MNBD_NITROSPINAE03-366</name>
</gene>
<reference evidence="13" key="1">
    <citation type="submission" date="2018-06" db="EMBL/GenBank/DDBJ databases">
        <authorList>
            <person name="Zhirakovskaya E."/>
        </authorList>
    </citation>
    <scope>NUCLEOTIDE SEQUENCE</scope>
</reference>
<proteinExistence type="inferred from homology"/>
<evidence type="ECO:0000313" key="13">
    <source>
        <dbReference type="EMBL" id="VAX23081.1"/>
    </source>
</evidence>
<dbReference type="InterPro" id="IPR043129">
    <property type="entry name" value="ATPase_NBD"/>
</dbReference>
<dbReference type="EMBL" id="UOGB01000259">
    <property type="protein sequence ID" value="VAX23081.1"/>
    <property type="molecule type" value="Genomic_DNA"/>
</dbReference>
<dbReference type="InterPro" id="IPR004619">
    <property type="entry name" value="Type_III_PanK"/>
</dbReference>
<evidence type="ECO:0000256" key="7">
    <source>
        <dbReference type="ARBA" id="ARBA00022777"/>
    </source>
</evidence>
<evidence type="ECO:0000256" key="8">
    <source>
        <dbReference type="ARBA" id="ARBA00022840"/>
    </source>
</evidence>
<evidence type="ECO:0000256" key="3">
    <source>
        <dbReference type="ARBA" id="ARBA00011738"/>
    </source>
</evidence>
<name>A0A3B1C8U6_9ZZZZ</name>
<dbReference type="SUPFAM" id="SSF53067">
    <property type="entry name" value="Actin-like ATPase domain"/>
    <property type="match status" value="1"/>
</dbReference>
<keyword evidence="7 13" id="KW-0418">Kinase</keyword>
<keyword evidence="8" id="KW-0067">ATP-binding</keyword>
<protein>
    <recommendedName>
        <fullName evidence="12">Type III pantothenate kinase</fullName>
    </recommendedName>
</protein>
<keyword evidence="4" id="KW-0963">Cytoplasm</keyword>
<dbReference type="Gene3D" id="3.30.420.40">
    <property type="match status" value="1"/>
</dbReference>
<keyword evidence="9" id="KW-0630">Potassium</keyword>
<comment type="subunit">
    <text evidence="3">Homodimer.</text>
</comment>
<dbReference type="CDD" id="cd24015">
    <property type="entry name" value="ASKHA_NBD_PanK-III"/>
    <property type="match status" value="1"/>
</dbReference>
<keyword evidence="5 13" id="KW-0808">Transferase</keyword>
<dbReference type="Pfam" id="PF03309">
    <property type="entry name" value="Pan_kinase"/>
    <property type="match status" value="1"/>
</dbReference>
<keyword evidence="10" id="KW-0173">Coenzyme A biosynthesis</keyword>
<evidence type="ECO:0000256" key="9">
    <source>
        <dbReference type="ARBA" id="ARBA00022958"/>
    </source>
</evidence>
<dbReference type="GO" id="GO:0004594">
    <property type="term" value="F:pantothenate kinase activity"/>
    <property type="evidence" value="ECO:0007669"/>
    <property type="project" value="InterPro"/>
</dbReference>
<dbReference type="GO" id="GO:0005737">
    <property type="term" value="C:cytoplasm"/>
    <property type="evidence" value="ECO:0007669"/>
    <property type="project" value="UniProtKB-SubCell"/>
</dbReference>
<keyword evidence="6" id="KW-0547">Nucleotide-binding</keyword>
<comment type="subcellular location">
    <subcellularLocation>
        <location evidence="2">Cytoplasm</location>
    </subcellularLocation>
</comment>
<evidence type="ECO:0000256" key="10">
    <source>
        <dbReference type="ARBA" id="ARBA00022993"/>
    </source>
</evidence>
<comment type="similarity">
    <text evidence="11">Belongs to the type III pantothenate kinase family.</text>
</comment>